<dbReference type="PANTHER" id="PTHR23427">
    <property type="entry name" value="SURFEIT LOCUS PROTEIN"/>
    <property type="match status" value="1"/>
</dbReference>
<accession>A0ABW0BGW3</accession>
<comment type="caution">
    <text evidence="6">Lacks conserved residue(s) required for the propagation of feature annotation.</text>
</comment>
<dbReference type="EMBL" id="JBHSKD010000007">
    <property type="protein sequence ID" value="MFC5176262.1"/>
    <property type="molecule type" value="Genomic_DNA"/>
</dbReference>
<evidence type="ECO:0000256" key="7">
    <source>
        <dbReference type="SAM" id="MobiDB-lite"/>
    </source>
</evidence>
<gene>
    <name evidence="8" type="ORF">ACFPGP_06240</name>
</gene>
<evidence type="ECO:0000256" key="3">
    <source>
        <dbReference type="ARBA" id="ARBA00022692"/>
    </source>
</evidence>
<dbReference type="RefSeq" id="WP_378588372.1">
    <property type="nucleotide sequence ID" value="NZ_JBHSKD010000007.1"/>
</dbReference>
<dbReference type="PROSITE" id="PS50895">
    <property type="entry name" value="SURF1"/>
    <property type="match status" value="1"/>
</dbReference>
<dbReference type="Proteomes" id="UP001596087">
    <property type="component" value="Unassembled WGS sequence"/>
</dbReference>
<feature type="transmembrane region" description="Helical" evidence="6">
    <location>
        <begin position="12"/>
        <end position="31"/>
    </location>
</feature>
<keyword evidence="6" id="KW-1003">Cell membrane</keyword>
<keyword evidence="4 6" id="KW-1133">Transmembrane helix</keyword>
<comment type="caution">
    <text evidence="8">The sequence shown here is derived from an EMBL/GenBank/DDBJ whole genome shotgun (WGS) entry which is preliminary data.</text>
</comment>
<evidence type="ECO:0000256" key="1">
    <source>
        <dbReference type="ARBA" id="ARBA00004370"/>
    </source>
</evidence>
<comment type="subcellular location">
    <subcellularLocation>
        <location evidence="6">Cell membrane</location>
        <topology evidence="6">Multi-pass membrane protein</topology>
    </subcellularLocation>
    <subcellularLocation>
        <location evidence="1">Membrane</location>
    </subcellularLocation>
</comment>
<evidence type="ECO:0000256" key="6">
    <source>
        <dbReference type="RuleBase" id="RU363076"/>
    </source>
</evidence>
<evidence type="ECO:0000256" key="5">
    <source>
        <dbReference type="ARBA" id="ARBA00023136"/>
    </source>
</evidence>
<evidence type="ECO:0000313" key="9">
    <source>
        <dbReference type="Proteomes" id="UP001596087"/>
    </source>
</evidence>
<dbReference type="InterPro" id="IPR045214">
    <property type="entry name" value="Surf1/Surf4"/>
</dbReference>
<evidence type="ECO:0000256" key="4">
    <source>
        <dbReference type="ARBA" id="ARBA00022989"/>
    </source>
</evidence>
<dbReference type="InterPro" id="IPR002994">
    <property type="entry name" value="Surf1/Shy1"/>
</dbReference>
<name>A0ABW0BGW3_9ACTN</name>
<keyword evidence="9" id="KW-1185">Reference proteome</keyword>
<evidence type="ECO:0000256" key="2">
    <source>
        <dbReference type="ARBA" id="ARBA00007165"/>
    </source>
</evidence>
<dbReference type="PANTHER" id="PTHR23427:SF2">
    <property type="entry name" value="SURFEIT LOCUS PROTEIN 1"/>
    <property type="match status" value="1"/>
</dbReference>
<comment type="similarity">
    <text evidence="2 6">Belongs to the SURF1 family.</text>
</comment>
<organism evidence="8 9">
    <name type="scientific">Nocardioides taihuensis</name>
    <dbReference type="NCBI Taxonomy" id="1835606"/>
    <lineage>
        <taxon>Bacteria</taxon>
        <taxon>Bacillati</taxon>
        <taxon>Actinomycetota</taxon>
        <taxon>Actinomycetes</taxon>
        <taxon>Propionibacteriales</taxon>
        <taxon>Nocardioidaceae</taxon>
        <taxon>Nocardioides</taxon>
    </lineage>
</organism>
<dbReference type="CDD" id="cd06662">
    <property type="entry name" value="SURF1"/>
    <property type="match status" value="1"/>
</dbReference>
<dbReference type="Pfam" id="PF02104">
    <property type="entry name" value="SURF1"/>
    <property type="match status" value="1"/>
</dbReference>
<sequence>MRRVLAPRFWGVHLLMLVCVAVAGLLGFWQLDAWHDRRAAEARDLTTAAPVPLDEALGPDEPFPGDLVGQPVDLEGTWVPGATVLVSGREHDGRAGYWVVTPLAVGDGSAAIPVVRGWTPERTAPPDPQGSATLVGWLQPPDGSAPPDDDPTDDVLTSLRVADLVQRVDVDLYGAYAVAQEGQDGLEAADLDQLPPVGQFTAVRNLLYALEWWVFGGFAVFVWWRHLRDTLAAEDAAGRPAQEPVG</sequence>
<evidence type="ECO:0000313" key="8">
    <source>
        <dbReference type="EMBL" id="MFC5176262.1"/>
    </source>
</evidence>
<keyword evidence="5 6" id="KW-0472">Membrane</keyword>
<reference evidence="9" key="1">
    <citation type="journal article" date="2019" name="Int. J. Syst. Evol. Microbiol.">
        <title>The Global Catalogue of Microorganisms (GCM) 10K type strain sequencing project: providing services to taxonomists for standard genome sequencing and annotation.</title>
        <authorList>
            <consortium name="The Broad Institute Genomics Platform"/>
            <consortium name="The Broad Institute Genome Sequencing Center for Infectious Disease"/>
            <person name="Wu L."/>
            <person name="Ma J."/>
        </authorList>
    </citation>
    <scope>NUCLEOTIDE SEQUENCE [LARGE SCALE GENOMIC DNA]</scope>
    <source>
        <strain evidence="9">DFY41</strain>
    </source>
</reference>
<feature type="region of interest" description="Disordered" evidence="7">
    <location>
        <begin position="119"/>
        <end position="152"/>
    </location>
</feature>
<protein>
    <recommendedName>
        <fullName evidence="6">SURF1-like protein</fullName>
    </recommendedName>
</protein>
<proteinExistence type="inferred from homology"/>
<keyword evidence="3 6" id="KW-0812">Transmembrane</keyword>